<dbReference type="AlphaFoldDB" id="A0AA88IGE8"/>
<dbReference type="GO" id="GO:0005524">
    <property type="term" value="F:ATP binding"/>
    <property type="evidence" value="ECO:0007669"/>
    <property type="project" value="UniProtKB-KW"/>
</dbReference>
<evidence type="ECO:0000256" key="3">
    <source>
        <dbReference type="SAM" id="MobiDB-lite"/>
    </source>
</evidence>
<dbReference type="EMBL" id="JAVRJZ010000001">
    <property type="protein sequence ID" value="KAK2726774.1"/>
    <property type="molecule type" value="Genomic_DNA"/>
</dbReference>
<dbReference type="Proteomes" id="UP001187531">
    <property type="component" value="Unassembled WGS sequence"/>
</dbReference>
<dbReference type="Gene3D" id="3.80.10.10">
    <property type="entry name" value="Ribonuclease Inhibitor"/>
    <property type="match status" value="3"/>
</dbReference>
<dbReference type="PANTHER" id="PTHR46844:SF1">
    <property type="entry name" value="SLR5058 PROTEIN"/>
    <property type="match status" value="1"/>
</dbReference>
<organism evidence="5 6">
    <name type="scientific">Artemia franciscana</name>
    <name type="common">Brine shrimp</name>
    <name type="synonym">Artemia sanfranciscana</name>
    <dbReference type="NCBI Taxonomy" id="6661"/>
    <lineage>
        <taxon>Eukaryota</taxon>
        <taxon>Metazoa</taxon>
        <taxon>Ecdysozoa</taxon>
        <taxon>Arthropoda</taxon>
        <taxon>Crustacea</taxon>
        <taxon>Branchiopoda</taxon>
        <taxon>Anostraca</taxon>
        <taxon>Artemiidae</taxon>
        <taxon>Artemia</taxon>
    </lineage>
</organism>
<dbReference type="PROSITE" id="PS50837">
    <property type="entry name" value="NACHT"/>
    <property type="match status" value="1"/>
</dbReference>
<keyword evidence="6" id="KW-1185">Reference proteome</keyword>
<evidence type="ECO:0000256" key="1">
    <source>
        <dbReference type="ARBA" id="ARBA00022741"/>
    </source>
</evidence>
<dbReference type="Pfam" id="PF00560">
    <property type="entry name" value="LRR_1"/>
    <property type="match status" value="1"/>
</dbReference>
<gene>
    <name evidence="5" type="ORF">QYM36_007574</name>
</gene>
<dbReference type="SUPFAM" id="SSF52540">
    <property type="entry name" value="P-loop containing nucleoside triphosphate hydrolases"/>
    <property type="match status" value="1"/>
</dbReference>
<dbReference type="Pfam" id="PF05729">
    <property type="entry name" value="NACHT"/>
    <property type="match status" value="1"/>
</dbReference>
<dbReference type="InterPro" id="IPR027417">
    <property type="entry name" value="P-loop_NTPase"/>
</dbReference>
<feature type="compositionally biased region" description="Polar residues" evidence="3">
    <location>
        <begin position="834"/>
        <end position="848"/>
    </location>
</feature>
<dbReference type="InterPro" id="IPR032675">
    <property type="entry name" value="LRR_dom_sf"/>
</dbReference>
<reference evidence="5" key="1">
    <citation type="submission" date="2023-07" db="EMBL/GenBank/DDBJ databases">
        <title>Chromosome-level genome assembly of Artemia franciscana.</title>
        <authorList>
            <person name="Jo E."/>
        </authorList>
    </citation>
    <scope>NUCLEOTIDE SEQUENCE</scope>
    <source>
        <tissue evidence="5">Whole body</tissue>
    </source>
</reference>
<keyword evidence="1" id="KW-0547">Nucleotide-binding</keyword>
<dbReference type="Gene3D" id="3.40.50.300">
    <property type="entry name" value="P-loop containing nucleotide triphosphate hydrolases"/>
    <property type="match status" value="1"/>
</dbReference>
<name>A0AA88IGE8_ARTSF</name>
<comment type="caution">
    <text evidence="5">The sequence shown here is derived from an EMBL/GenBank/DDBJ whole genome shotgun (WGS) entry which is preliminary data.</text>
</comment>
<dbReference type="InterPro" id="IPR007111">
    <property type="entry name" value="NACHT_NTPase"/>
</dbReference>
<feature type="domain" description="NACHT" evidence="4">
    <location>
        <begin position="21"/>
        <end position="138"/>
    </location>
</feature>
<sequence length="1102" mass="124592">MIIGGKKLYAPNCKLLDLCGVKLLLEGPPGYGKSTLALKVALDWSEGKQYLKDYEFLFLIQLAELKTDIPSFIVEELLPLKLTKYESSLRLMLEEQDSKVILLLDGLDELNRQRRKAVIDLLKGKCLGKATVMLTSRPLPSDDEVISLVSRRVSIRGFSDTQLTQFVHSFFKGDRESANELLQLILNKNGPYRPLASCPLACLSICVLFQDDDGKLPSKVTEIHTNLVKWLIGRSLSKKSRKSFKNSKLPDKYDKILKEFGELCVAKLKNESVEFSKDEITKKVKDPAIFDMGILINTHTSLTRQRIQKNGCLLLIHNSFIEYFAAYYLRYIIDDLERLEQNLLSLLDAKRESIELLLKFLMGLLGDKAHVVIDLLHSFDLPEMTLFDLLREAGATRLNIRAISSLFDQDFVTVQTTTTELDGWSHILSDPACIVKSLRLQRLTKDVDSEAMKLFFDHLYMNQSVTEFSYQSSYGLVLDPSDMEVLSEKMEKIINKPNLQTFTIRINGDNTSHSIVRALSQSLRSLSPTSSLSTLIFHIDLESRELDILCQALNFCCHITKLHLSKLSCGPAGYESLSRVVKYGKLESLKLSLNLFKTLPICDNEVDYGSPEDLRRLLPRLAETASKVASFTDPEASLYEQNTHTVTSISEKQVSCGSAMFLEQVELTTPACSPSHHKSGFHYLLSSLTTSTCLLKHLDLSNCYLTKMDLNCLGEGIVLTVSLEKLTLVGLESFDQVTPILQGLSATKTVSDVDLSSKKISIDDWSLQATIKYLKNSRILKKLNLMGWNGNFENVTTLAAVASYFENSSLESLDLSNCKFHVKLQRPEKENPRIVSNPQNGNNPKNSASYTDEYNATCQKVKQICESKKNWKYLSRLSLESTEVFLVASDEKKILIKGPDMPVFLCYFTNLKELNLSGFKFHKTDALAQVLAHKMISLNDQASKKFFIEISKHFGSSLETLYISNWNFTWACPEVTHSAIIKSLKQCRKLKSIFANSVVSETVPKFSPITSFIAGMPKLIKLSLEWCQLTNTDAIVVASKLIKYWKGDLLHIQTRFVNDDFVDTFLRLLKLTGRFRVESLMQGQIKITRKHFCISYCKTNNK</sequence>
<keyword evidence="2" id="KW-0067">ATP-binding</keyword>
<accession>A0AA88IGE8</accession>
<feature type="region of interest" description="Disordered" evidence="3">
    <location>
        <begin position="829"/>
        <end position="848"/>
    </location>
</feature>
<evidence type="ECO:0000313" key="5">
    <source>
        <dbReference type="EMBL" id="KAK2726774.1"/>
    </source>
</evidence>
<evidence type="ECO:0000256" key="2">
    <source>
        <dbReference type="ARBA" id="ARBA00022840"/>
    </source>
</evidence>
<protein>
    <recommendedName>
        <fullName evidence="4">NACHT domain-containing protein</fullName>
    </recommendedName>
</protein>
<dbReference type="PANTHER" id="PTHR46844">
    <property type="entry name" value="SLR5058 PROTEIN"/>
    <property type="match status" value="1"/>
</dbReference>
<evidence type="ECO:0000259" key="4">
    <source>
        <dbReference type="PROSITE" id="PS50837"/>
    </source>
</evidence>
<evidence type="ECO:0000313" key="6">
    <source>
        <dbReference type="Proteomes" id="UP001187531"/>
    </source>
</evidence>
<proteinExistence type="predicted"/>
<dbReference type="SUPFAM" id="SSF52047">
    <property type="entry name" value="RNI-like"/>
    <property type="match status" value="2"/>
</dbReference>
<dbReference type="InterPro" id="IPR001611">
    <property type="entry name" value="Leu-rich_rpt"/>
</dbReference>